<dbReference type="Gene3D" id="1.10.10.10">
    <property type="entry name" value="Winged helix-like DNA-binding domain superfamily/Winged helix DNA-binding domain"/>
    <property type="match status" value="1"/>
</dbReference>
<feature type="region of interest" description="Disordered" evidence="6">
    <location>
        <begin position="104"/>
        <end position="123"/>
    </location>
</feature>
<dbReference type="InterPro" id="IPR053812">
    <property type="entry name" value="HTH_Sigma70_ECF-like"/>
</dbReference>
<dbReference type="EMBL" id="JBHSOG010000094">
    <property type="protein sequence ID" value="MFC5771347.1"/>
    <property type="molecule type" value="Genomic_DNA"/>
</dbReference>
<dbReference type="InterPro" id="IPR014284">
    <property type="entry name" value="RNA_pol_sigma-70_dom"/>
</dbReference>
<dbReference type="Proteomes" id="UP001595974">
    <property type="component" value="Unassembled WGS sequence"/>
</dbReference>
<dbReference type="InterPro" id="IPR013325">
    <property type="entry name" value="RNA_pol_sigma_r2"/>
</dbReference>
<dbReference type="Pfam" id="PF07638">
    <property type="entry name" value="Sigma70_ECF"/>
    <property type="match status" value="1"/>
</dbReference>
<evidence type="ECO:0000313" key="8">
    <source>
        <dbReference type="EMBL" id="MFC5771347.1"/>
    </source>
</evidence>
<evidence type="ECO:0000256" key="2">
    <source>
        <dbReference type="ARBA" id="ARBA00023015"/>
    </source>
</evidence>
<dbReference type="InterPro" id="IPR013324">
    <property type="entry name" value="RNA_pol_sigma_r3/r4-like"/>
</dbReference>
<organism evidence="8 9">
    <name type="scientific">Thauera sinica</name>
    <dbReference type="NCBI Taxonomy" id="2665146"/>
    <lineage>
        <taxon>Bacteria</taxon>
        <taxon>Pseudomonadati</taxon>
        <taxon>Pseudomonadota</taxon>
        <taxon>Betaproteobacteria</taxon>
        <taxon>Rhodocyclales</taxon>
        <taxon>Zoogloeaceae</taxon>
        <taxon>Thauera</taxon>
    </lineage>
</organism>
<sequence length="192" mass="21658">MVLKAGEGLQRWEIAVTKKVVGEFRRRSRSLAREEFDDLMQECLAHWIVVRRKLAPDPDAPPVGYMAQVIRNKLTDLIRERAADKRAGEQEALSLDAALDGSDDGLTLADEESTQQDEAGAVDRHHARIDIGRALARLTPVQRQLCQMLGEEGLSIKEAAERLQIPRGTLYEEIKRIRRVFADQGLGDYLKE</sequence>
<keyword evidence="4" id="KW-0238">DNA-binding</keyword>
<dbReference type="InterPro" id="IPR039425">
    <property type="entry name" value="RNA_pol_sigma-70-like"/>
</dbReference>
<dbReference type="NCBIfam" id="TIGR02937">
    <property type="entry name" value="sigma70-ECF"/>
    <property type="match status" value="1"/>
</dbReference>
<reference evidence="9" key="1">
    <citation type="journal article" date="2019" name="Int. J. Syst. Evol. Microbiol.">
        <title>The Global Catalogue of Microorganisms (GCM) 10K type strain sequencing project: providing services to taxonomists for standard genome sequencing and annotation.</title>
        <authorList>
            <consortium name="The Broad Institute Genomics Platform"/>
            <consortium name="The Broad Institute Genome Sequencing Center for Infectious Disease"/>
            <person name="Wu L."/>
            <person name="Ma J."/>
        </authorList>
    </citation>
    <scope>NUCLEOTIDE SEQUENCE [LARGE SCALE GENOMIC DNA]</scope>
    <source>
        <strain evidence="9">SHR3</strain>
    </source>
</reference>
<dbReference type="PANTHER" id="PTHR43133:SF8">
    <property type="entry name" value="RNA POLYMERASE SIGMA FACTOR HI_1459-RELATED"/>
    <property type="match status" value="1"/>
</dbReference>
<feature type="domain" description="RNA polymerase sigma-70 ECF-like HTH" evidence="7">
    <location>
        <begin position="66"/>
        <end position="183"/>
    </location>
</feature>
<evidence type="ECO:0000256" key="6">
    <source>
        <dbReference type="SAM" id="MobiDB-lite"/>
    </source>
</evidence>
<keyword evidence="5" id="KW-0804">Transcription</keyword>
<dbReference type="SUPFAM" id="SSF88946">
    <property type="entry name" value="Sigma2 domain of RNA polymerase sigma factors"/>
    <property type="match status" value="1"/>
</dbReference>
<evidence type="ECO:0000256" key="1">
    <source>
        <dbReference type="ARBA" id="ARBA00010641"/>
    </source>
</evidence>
<evidence type="ECO:0000313" key="9">
    <source>
        <dbReference type="Proteomes" id="UP001595974"/>
    </source>
</evidence>
<name>A0ABW1AVN0_9RHOO</name>
<dbReference type="SUPFAM" id="SSF88659">
    <property type="entry name" value="Sigma3 and sigma4 domains of RNA polymerase sigma factors"/>
    <property type="match status" value="1"/>
</dbReference>
<protein>
    <submittedName>
        <fullName evidence="8">RNA polymerase sigma factor</fullName>
    </submittedName>
</protein>
<accession>A0ABW1AVN0</accession>
<evidence type="ECO:0000259" key="7">
    <source>
        <dbReference type="Pfam" id="PF07638"/>
    </source>
</evidence>
<evidence type="ECO:0000256" key="4">
    <source>
        <dbReference type="ARBA" id="ARBA00023125"/>
    </source>
</evidence>
<dbReference type="InterPro" id="IPR036388">
    <property type="entry name" value="WH-like_DNA-bd_sf"/>
</dbReference>
<keyword evidence="2" id="KW-0805">Transcription regulation</keyword>
<evidence type="ECO:0000256" key="5">
    <source>
        <dbReference type="ARBA" id="ARBA00023163"/>
    </source>
</evidence>
<dbReference type="PANTHER" id="PTHR43133">
    <property type="entry name" value="RNA POLYMERASE ECF-TYPE SIGMA FACTO"/>
    <property type="match status" value="1"/>
</dbReference>
<gene>
    <name evidence="8" type="ORF">ACFPTN_18355</name>
</gene>
<comment type="similarity">
    <text evidence="1">Belongs to the sigma-70 factor family. ECF subfamily.</text>
</comment>
<keyword evidence="3" id="KW-0731">Sigma factor</keyword>
<comment type="caution">
    <text evidence="8">The sequence shown here is derived from an EMBL/GenBank/DDBJ whole genome shotgun (WGS) entry which is preliminary data.</text>
</comment>
<evidence type="ECO:0000256" key="3">
    <source>
        <dbReference type="ARBA" id="ARBA00023082"/>
    </source>
</evidence>
<dbReference type="RefSeq" id="WP_096448115.1">
    <property type="nucleotide sequence ID" value="NZ_JBHSOG010000094.1"/>
</dbReference>
<proteinExistence type="inferred from homology"/>
<keyword evidence="9" id="KW-1185">Reference proteome</keyword>